<keyword evidence="3 5" id="KW-1133">Transmembrane helix</keyword>
<name>A0ABT6X7N7_9BURK</name>
<dbReference type="Pfam" id="PF04357">
    <property type="entry name" value="TamB"/>
    <property type="match status" value="1"/>
</dbReference>
<evidence type="ECO:0000256" key="5">
    <source>
        <dbReference type="SAM" id="Phobius"/>
    </source>
</evidence>
<feature type="transmembrane region" description="Helical" evidence="5">
    <location>
        <begin position="21"/>
        <end position="43"/>
    </location>
</feature>
<dbReference type="PROSITE" id="PS51257">
    <property type="entry name" value="PROKAR_LIPOPROTEIN"/>
    <property type="match status" value="1"/>
</dbReference>
<dbReference type="PANTHER" id="PTHR36985:SF1">
    <property type="entry name" value="TRANSLOCATION AND ASSEMBLY MODULE SUBUNIT TAMB"/>
    <property type="match status" value="1"/>
</dbReference>
<sequence length="1265" mass="135789">MHKTDTDTPTQGPKRLRVRRWLSASALTVLACGAVAWGAYGWAGSAGSLASILRLAAWLMPAGQSLSADQVTGSLRHGGRVGQWHWQQGALQVQGEHTEISLDWSKLWLGQLPLTRLGMGSLRINDQNPANPTKPLTQLRWPLHVVLPWQIDHLAWAGPPAFQASGLKGHYAYNGAEHQLQLEPFDVAQGRYSLNAQLQAASPMALQAQLQGQVITSAGARPLTLLAQAAAQGTLAGADAALALSAELQPATGSAGMRLQMQARIQPWQEQAIDQASAQVQQLNLAALWPGAPQTSLSGQASIAPQGPTWHILADLKNQSPGPWNRQALPLSQLSAQLQRQADGLWQIQALQAHIAKGRVQGEGQQTTAGWTGRVRITGIQPDQLHSALAGSALDGQIQAQSIDARTVAVQADLTADRSPQTRAGLQWERLHLKGLWQAALWDIQSLDVQAADARLQGQFSYKPTQKTAQGQLKWQSPGLQAQAEGLLAPQQGQGHIQLDISDATVGMAWLKRWPGWTERLQGWQASGPAHMHAQWQGGFQQSDTTVQWQTTLPRLTAQANSAEPLRLQKGQVQVQGRLSALQVNIDAQVLRGAQTWRLQTQASAGSSALSALDWQGQIDSAALQLSTPEQASPWKAQLSSPVPWHWTATALAQQLRWQAGRVALQGPIPGQAVLQWDAGQWQANAAPKGAAWPTTMALSARIDALPMRWLPTGFGPEVESDLLLKGQIQLSQTPALAVRAKLERSSGDLRINADNSPKQRISAGLREASIALSIDDAQAVMQLNWDSEQMGRLQAQGQSRLSHDAQGWHWPDQAPVSGTLKAQLPRVGAWSLLAPPGWRVQGTLDTQLSLSGTRADPQWEGQVQADNLAVRSAVQGIEFSQGQLRARVHGQQVDLEQLSLRGAGAQGGQLQAQGQLTWLPPTGAANASPLGQVDMVLNMQAKALRVSNRADRRLAISGQVKAQMHKGQLQLRGLVQADQALFILPEDSTPTLGQDVVITDKRRAQVAATDTAPSAGTSILGTPDVQVTLDLGPDFQVQGHGLTTRLGGKVNLISNAASKGTPRLVGEVNTEGGRYKAYGQQLKIETGLLRFNGPYDNPLLEILAIRPNLSQRVGVQITGSAMTPKVRLYSDPEMPDADKLAWLVLGRSGANGGAESAVLQQAALALFSSNGKTLGSEMAGALGLDEISLANGSRSDIGNSATATGAAVTLGKRLSKDFYLVYETSLKGTFGSFYVFYDLSRRLTLRAQTGQDNALDLIYTVRKD</sequence>
<organism evidence="7 8">
    <name type="scientific">Limnohabitans lacus</name>
    <dbReference type="NCBI Taxonomy" id="3045173"/>
    <lineage>
        <taxon>Bacteria</taxon>
        <taxon>Pseudomonadati</taxon>
        <taxon>Pseudomonadota</taxon>
        <taxon>Betaproteobacteria</taxon>
        <taxon>Burkholderiales</taxon>
        <taxon>Comamonadaceae</taxon>
        <taxon>Limnohabitans</taxon>
    </lineage>
</organism>
<dbReference type="RefSeq" id="WP_283224522.1">
    <property type="nucleotide sequence ID" value="NZ_JASGBH010000006.1"/>
</dbReference>
<protein>
    <submittedName>
        <fullName evidence="7">Translocation/assembly module TamB domain-containing protein</fullName>
    </submittedName>
</protein>
<gene>
    <name evidence="7" type="ORF">QLQ16_09875</name>
</gene>
<reference evidence="7" key="1">
    <citation type="submission" date="2023-05" db="EMBL/GenBank/DDBJ databases">
        <title>Limnohabitans sp. strain HM2-2 Genome sequencing and assembly.</title>
        <authorList>
            <person name="Jung Y."/>
        </authorList>
    </citation>
    <scope>NUCLEOTIDE SEQUENCE</scope>
    <source>
        <strain evidence="7">HM2-2</strain>
    </source>
</reference>
<evidence type="ECO:0000256" key="2">
    <source>
        <dbReference type="ARBA" id="ARBA00022692"/>
    </source>
</evidence>
<feature type="domain" description="Translocation and assembly module TamB C-terminal" evidence="6">
    <location>
        <begin position="901"/>
        <end position="1263"/>
    </location>
</feature>
<evidence type="ECO:0000313" key="8">
    <source>
        <dbReference type="Proteomes" id="UP001431902"/>
    </source>
</evidence>
<keyword evidence="8" id="KW-1185">Reference proteome</keyword>
<comment type="caution">
    <text evidence="7">The sequence shown here is derived from an EMBL/GenBank/DDBJ whole genome shotgun (WGS) entry which is preliminary data.</text>
</comment>
<evidence type="ECO:0000313" key="7">
    <source>
        <dbReference type="EMBL" id="MDI9234144.1"/>
    </source>
</evidence>
<dbReference type="Proteomes" id="UP001431902">
    <property type="component" value="Unassembled WGS sequence"/>
</dbReference>
<evidence type="ECO:0000259" key="6">
    <source>
        <dbReference type="Pfam" id="PF04357"/>
    </source>
</evidence>
<keyword evidence="4 5" id="KW-0472">Membrane</keyword>
<evidence type="ECO:0000256" key="4">
    <source>
        <dbReference type="ARBA" id="ARBA00023136"/>
    </source>
</evidence>
<evidence type="ECO:0000256" key="1">
    <source>
        <dbReference type="ARBA" id="ARBA00004167"/>
    </source>
</evidence>
<comment type="subcellular location">
    <subcellularLocation>
        <location evidence="1">Membrane</location>
        <topology evidence="1">Single-pass membrane protein</topology>
    </subcellularLocation>
</comment>
<dbReference type="EMBL" id="JASGBH010000006">
    <property type="protein sequence ID" value="MDI9234144.1"/>
    <property type="molecule type" value="Genomic_DNA"/>
</dbReference>
<proteinExistence type="predicted"/>
<dbReference type="PANTHER" id="PTHR36985">
    <property type="entry name" value="TRANSLOCATION AND ASSEMBLY MODULE SUBUNIT TAMB"/>
    <property type="match status" value="1"/>
</dbReference>
<keyword evidence="2 5" id="KW-0812">Transmembrane</keyword>
<accession>A0ABT6X7N7</accession>
<dbReference type="InterPro" id="IPR007452">
    <property type="entry name" value="TamB_C"/>
</dbReference>
<evidence type="ECO:0000256" key="3">
    <source>
        <dbReference type="ARBA" id="ARBA00022989"/>
    </source>
</evidence>